<comment type="caution">
    <text evidence="3">The sequence shown here is derived from an EMBL/GenBank/DDBJ whole genome shotgun (WGS) entry which is preliminary data.</text>
</comment>
<feature type="region of interest" description="Disordered" evidence="1">
    <location>
        <begin position="28"/>
        <end position="48"/>
    </location>
</feature>
<keyword evidence="2" id="KW-0732">Signal</keyword>
<feature type="chain" id="PRO_5046569122" description="Secreted protein" evidence="2">
    <location>
        <begin position="27"/>
        <end position="289"/>
    </location>
</feature>
<evidence type="ECO:0008006" key="5">
    <source>
        <dbReference type="Google" id="ProtNLM"/>
    </source>
</evidence>
<sequence>MRVHQVAPAVCLAAVVLSACSPAVPAARPQSQASRSPTAGHDHSHDGVSMLVGDGTRGNEVGYTLRHIQLPETPGQPGEVSFEIERYDGAPVTDYLPDHTKDLHLYVVRDDLAVFRHLHPTQAGDGTWSGTVTLPEPGVYRVVTEFVARDEAGSGDHVMLGRSAVVGGDWTHAPPDVGSTNDDGVIEVQAGPGLRAGPDGRLDLVVTDARGHPVVLGSYLGAQAHVVGISESDGSVVHLHPTGRGARGDGGTQLTFVTELAQPGPYLFFVQVRVDDFLHTVPVRVEVPN</sequence>
<proteinExistence type="predicted"/>
<protein>
    <recommendedName>
        <fullName evidence="5">Secreted protein</fullName>
    </recommendedName>
</protein>
<feature type="signal peptide" evidence="2">
    <location>
        <begin position="1"/>
        <end position="26"/>
    </location>
</feature>
<evidence type="ECO:0000313" key="4">
    <source>
        <dbReference type="Proteomes" id="UP001500575"/>
    </source>
</evidence>
<dbReference type="Proteomes" id="UP001500575">
    <property type="component" value="Unassembled WGS sequence"/>
</dbReference>
<accession>A0ABN2Y5Z5</accession>
<evidence type="ECO:0000256" key="1">
    <source>
        <dbReference type="SAM" id="MobiDB-lite"/>
    </source>
</evidence>
<reference evidence="3 4" key="1">
    <citation type="journal article" date="2019" name="Int. J. Syst. Evol. Microbiol.">
        <title>The Global Catalogue of Microorganisms (GCM) 10K type strain sequencing project: providing services to taxonomists for standard genome sequencing and annotation.</title>
        <authorList>
            <consortium name="The Broad Institute Genomics Platform"/>
            <consortium name="The Broad Institute Genome Sequencing Center for Infectious Disease"/>
            <person name="Wu L."/>
            <person name="Ma J."/>
        </authorList>
    </citation>
    <scope>NUCLEOTIDE SEQUENCE [LARGE SCALE GENOMIC DNA]</scope>
    <source>
        <strain evidence="3 4">JCM 16021</strain>
    </source>
</reference>
<evidence type="ECO:0000313" key="3">
    <source>
        <dbReference type="EMBL" id="GAA2122498.1"/>
    </source>
</evidence>
<name>A0ABN2Y5Z5_9ACTN</name>
<dbReference type="RefSeq" id="WP_344303323.1">
    <property type="nucleotide sequence ID" value="NZ_BAAAQQ010000008.1"/>
</dbReference>
<evidence type="ECO:0000256" key="2">
    <source>
        <dbReference type="SAM" id="SignalP"/>
    </source>
</evidence>
<dbReference type="PROSITE" id="PS51257">
    <property type="entry name" value="PROKAR_LIPOPROTEIN"/>
    <property type="match status" value="1"/>
</dbReference>
<keyword evidence="4" id="KW-1185">Reference proteome</keyword>
<dbReference type="EMBL" id="BAAAQQ010000008">
    <property type="protein sequence ID" value="GAA2122498.1"/>
    <property type="molecule type" value="Genomic_DNA"/>
</dbReference>
<gene>
    <name evidence="3" type="ORF">GCM10009843_17690</name>
</gene>
<organism evidence="3 4">
    <name type="scientific">Nocardioides bigeumensis</name>
    <dbReference type="NCBI Taxonomy" id="433657"/>
    <lineage>
        <taxon>Bacteria</taxon>
        <taxon>Bacillati</taxon>
        <taxon>Actinomycetota</taxon>
        <taxon>Actinomycetes</taxon>
        <taxon>Propionibacteriales</taxon>
        <taxon>Nocardioidaceae</taxon>
        <taxon>Nocardioides</taxon>
    </lineage>
</organism>